<feature type="chain" id="PRO_5023890130" evidence="1">
    <location>
        <begin position="35"/>
        <end position="132"/>
    </location>
</feature>
<dbReference type="InParanoid" id="A0A5F8AD26"/>
<dbReference type="VEuPathDB" id="HostDB:ENSMMUG00000063441"/>
<sequence length="132" mass="14881">MAVSFFQGKNMCSCCNSWRKLNNFFFFFLRWSLALSPRLEWNDMISTHCNLRLPGSVDSPALASPVAGIADVHHHTWLIFVFLMETEFHHVGQAGLELLTSSDPPALASQCAGITGVSHRAQPKFFFFPEYV</sequence>
<dbReference type="Proteomes" id="UP000006718">
    <property type="component" value="Chromosome 9"/>
</dbReference>
<dbReference type="GeneTree" id="ENSGT01150000286943"/>
<reference evidence="2" key="3">
    <citation type="submission" date="2025-08" db="UniProtKB">
        <authorList>
            <consortium name="Ensembl"/>
        </authorList>
    </citation>
    <scope>IDENTIFICATION</scope>
    <source>
        <strain evidence="2">17573</strain>
    </source>
</reference>
<name>A0A5F8AD26_MACMU</name>
<dbReference type="PANTHER" id="PTHR12138:SF152">
    <property type="entry name" value="C2H2-TYPE DOMAIN-CONTAINING PROTEIN"/>
    <property type="match status" value="1"/>
</dbReference>
<proteinExistence type="predicted"/>
<protein>
    <submittedName>
        <fullName evidence="2">Uncharacterized protein</fullName>
    </submittedName>
</protein>
<reference evidence="2" key="2">
    <citation type="submission" date="2019-01" db="EMBL/GenBank/DDBJ databases">
        <authorList>
            <person name="Graves T."/>
            <person name="Eichler E.E."/>
            <person name="Wilson R.K."/>
        </authorList>
    </citation>
    <scope>NUCLEOTIDE SEQUENCE [LARGE SCALE GENOMIC DNA]</scope>
    <source>
        <strain evidence="2">17573</strain>
    </source>
</reference>
<feature type="signal peptide" evidence="1">
    <location>
        <begin position="1"/>
        <end position="34"/>
    </location>
</feature>
<reference evidence="3" key="1">
    <citation type="journal article" date="2007" name="Science">
        <title>Evolutionary and biomedical insights from the rhesus macaque genome.</title>
        <authorList>
            <person name="Gibbs R.A."/>
            <person name="Rogers J."/>
            <person name="Katze M.G."/>
            <person name="Bumgarner R."/>
            <person name="Weinstock G.M."/>
            <person name="Mardis E.R."/>
            <person name="Remington K.A."/>
            <person name="Strausberg R.L."/>
            <person name="Venter J.C."/>
            <person name="Wilson R.K."/>
            <person name="Batzer M.A."/>
            <person name="Bustamante C.D."/>
            <person name="Eichler E.E."/>
            <person name="Hahn M.W."/>
            <person name="Hardison R.C."/>
            <person name="Makova K.D."/>
            <person name="Miller W."/>
            <person name="Milosavljevic A."/>
            <person name="Palermo R.E."/>
            <person name="Siepel A."/>
            <person name="Sikela J.M."/>
            <person name="Attaway T."/>
            <person name="Bell S."/>
            <person name="Bernard K.E."/>
            <person name="Buhay C.J."/>
            <person name="Chandrabose M.N."/>
            <person name="Dao M."/>
            <person name="Davis C."/>
            <person name="Delehaunty K.D."/>
            <person name="Ding Y."/>
            <person name="Dinh H.H."/>
            <person name="Dugan-Rocha S."/>
            <person name="Fulton L.A."/>
            <person name="Gabisi R.A."/>
            <person name="Garner T.T."/>
            <person name="Godfrey J."/>
            <person name="Hawes A.C."/>
            <person name="Hernandez J."/>
            <person name="Hines S."/>
            <person name="Holder M."/>
            <person name="Hume J."/>
            <person name="Jhangiani S.N."/>
            <person name="Joshi V."/>
            <person name="Khan Z.M."/>
            <person name="Kirkness E.F."/>
            <person name="Cree A."/>
            <person name="Fowler R.G."/>
            <person name="Lee S."/>
            <person name="Lewis L.R."/>
            <person name="Li Z."/>
            <person name="Liu Y.-S."/>
            <person name="Moore S.M."/>
            <person name="Muzny D."/>
            <person name="Nazareth L.V."/>
            <person name="Ngo D.N."/>
            <person name="Okwuonu G.O."/>
            <person name="Pai G."/>
            <person name="Parker D."/>
            <person name="Paul H.A."/>
            <person name="Pfannkoch C."/>
            <person name="Pohl C.S."/>
            <person name="Rogers Y.-H.C."/>
            <person name="Ruiz S.J."/>
            <person name="Sabo A."/>
            <person name="Santibanez J."/>
            <person name="Schneider B.W."/>
            <person name="Smith S.M."/>
            <person name="Sodergren E."/>
            <person name="Svatek A.F."/>
            <person name="Utterback T.R."/>
            <person name="Vattathil S."/>
            <person name="Warren W."/>
            <person name="White C.S."/>
            <person name="Chinwalla A.T."/>
            <person name="Feng Y."/>
            <person name="Halpern A.L."/>
            <person name="Hillier L.W."/>
            <person name="Huang X."/>
            <person name="Minx P."/>
            <person name="Nelson J.O."/>
            <person name="Pepin K.H."/>
            <person name="Qin X."/>
            <person name="Sutton G.G."/>
            <person name="Venter E."/>
            <person name="Walenz B.P."/>
            <person name="Wallis J.W."/>
            <person name="Worley K.C."/>
            <person name="Yang S.-P."/>
            <person name="Jones S.M."/>
            <person name="Marra M.A."/>
            <person name="Rocchi M."/>
            <person name="Schein J.E."/>
            <person name="Baertsch R."/>
            <person name="Clarke L."/>
            <person name="Csuros M."/>
            <person name="Glasscock J."/>
            <person name="Harris R.A."/>
            <person name="Havlak P."/>
            <person name="Jackson A.R."/>
            <person name="Jiang H."/>
            <person name="Liu Y."/>
            <person name="Messina D.N."/>
            <person name="Shen Y."/>
            <person name="Song H.X.-Z."/>
            <person name="Wylie T."/>
            <person name="Zhang L."/>
            <person name="Birney E."/>
            <person name="Han K."/>
            <person name="Konkel M.K."/>
            <person name="Lee J."/>
            <person name="Smit A.F.A."/>
            <person name="Ullmer B."/>
            <person name="Wang H."/>
            <person name="Xing J."/>
            <person name="Burhans R."/>
            <person name="Cheng Z."/>
            <person name="Karro J.E."/>
            <person name="Ma J."/>
            <person name="Raney B."/>
            <person name="She X."/>
            <person name="Cox M.J."/>
            <person name="Demuth J.P."/>
            <person name="Dumas L.J."/>
            <person name="Han S.-G."/>
            <person name="Hopkins J."/>
            <person name="Karimpour-Fard A."/>
            <person name="Kim Y.H."/>
            <person name="Pollack J.R."/>
            <person name="Vinar T."/>
            <person name="Addo-Quaye C."/>
            <person name="Degenhardt J."/>
            <person name="Denby A."/>
            <person name="Hubisz M.J."/>
            <person name="Indap A."/>
            <person name="Kosiol C."/>
            <person name="Lahn B.T."/>
            <person name="Lawson H.A."/>
            <person name="Marklein A."/>
            <person name="Nielsen R."/>
            <person name="Vallender E.J."/>
            <person name="Clark A.G."/>
            <person name="Ferguson B."/>
            <person name="Hernandez R.D."/>
            <person name="Hirani K."/>
            <person name="Kehrer-Sawatzki H."/>
            <person name="Kolb J."/>
            <person name="Patil S."/>
            <person name="Pu L.-L."/>
            <person name="Ren Y."/>
            <person name="Smith D.G."/>
            <person name="Wheeler D.A."/>
            <person name="Schenck I."/>
            <person name="Ball E.V."/>
            <person name="Chen R."/>
            <person name="Cooper D.N."/>
            <person name="Giardine B."/>
            <person name="Hsu F."/>
            <person name="Kent W.J."/>
            <person name="Lesk A."/>
            <person name="Nelson D.L."/>
            <person name="O'brien W.E."/>
            <person name="Pruefer K."/>
            <person name="Stenson P.D."/>
            <person name="Wallace J.C."/>
            <person name="Ke H."/>
            <person name="Liu X.-M."/>
            <person name="Wang P."/>
            <person name="Xiang A.P."/>
            <person name="Yang F."/>
            <person name="Barber G.P."/>
            <person name="Haussler D."/>
            <person name="Karolchik D."/>
            <person name="Kern A.D."/>
            <person name="Kuhn R.M."/>
            <person name="Smith K.E."/>
            <person name="Zwieg A.S."/>
        </authorList>
    </citation>
    <scope>NUCLEOTIDE SEQUENCE [LARGE SCALE GENOMIC DNA]</scope>
    <source>
        <strain evidence="3">17573</strain>
    </source>
</reference>
<accession>A0A5F8AD26</accession>
<evidence type="ECO:0000313" key="2">
    <source>
        <dbReference type="Ensembl" id="ENSMMUP00000074839.1"/>
    </source>
</evidence>
<dbReference type="Bgee" id="ENSMMUG00000063441">
    <property type="expression patterns" value="Expressed in ileum and 6 other cell types or tissues"/>
</dbReference>
<evidence type="ECO:0000313" key="3">
    <source>
        <dbReference type="Proteomes" id="UP000006718"/>
    </source>
</evidence>
<dbReference type="AlphaFoldDB" id="A0A5F8AD26"/>
<keyword evidence="1" id="KW-0732">Signal</keyword>
<dbReference type="PRINTS" id="PR02045">
    <property type="entry name" value="F138DOMAIN"/>
</dbReference>
<dbReference type="PANTHER" id="PTHR12138">
    <property type="entry name" value="PRIMATE-EXPANDED PROTEIN FAMILY"/>
    <property type="match status" value="1"/>
</dbReference>
<dbReference type="Ensembl" id="ENSMMUT00000087361.1">
    <property type="protein sequence ID" value="ENSMMUP00000074839.1"/>
    <property type="gene ID" value="ENSMMUG00000063441.1"/>
</dbReference>
<reference evidence="2" key="4">
    <citation type="submission" date="2025-09" db="UniProtKB">
        <authorList>
            <consortium name="Ensembl"/>
        </authorList>
    </citation>
    <scope>IDENTIFICATION</scope>
    <source>
        <strain evidence="2">17573</strain>
    </source>
</reference>
<organism evidence="2 3">
    <name type="scientific">Macaca mulatta</name>
    <name type="common">Rhesus macaque</name>
    <dbReference type="NCBI Taxonomy" id="9544"/>
    <lineage>
        <taxon>Eukaryota</taxon>
        <taxon>Metazoa</taxon>
        <taxon>Chordata</taxon>
        <taxon>Craniata</taxon>
        <taxon>Vertebrata</taxon>
        <taxon>Euteleostomi</taxon>
        <taxon>Mammalia</taxon>
        <taxon>Eutheria</taxon>
        <taxon>Euarchontoglires</taxon>
        <taxon>Primates</taxon>
        <taxon>Haplorrhini</taxon>
        <taxon>Catarrhini</taxon>
        <taxon>Cercopithecidae</taxon>
        <taxon>Cercopithecinae</taxon>
        <taxon>Macaca</taxon>
    </lineage>
</organism>
<keyword evidence="3" id="KW-1185">Reference proteome</keyword>
<evidence type="ECO:0000256" key="1">
    <source>
        <dbReference type="SAM" id="SignalP"/>
    </source>
</evidence>